<dbReference type="STRING" id="1449976.KALB_272"/>
<dbReference type="eggNOG" id="COG2814">
    <property type="taxonomic scope" value="Bacteria"/>
</dbReference>
<organism evidence="8 9">
    <name type="scientific">Kutzneria albida DSM 43870</name>
    <dbReference type="NCBI Taxonomy" id="1449976"/>
    <lineage>
        <taxon>Bacteria</taxon>
        <taxon>Bacillati</taxon>
        <taxon>Actinomycetota</taxon>
        <taxon>Actinomycetes</taxon>
        <taxon>Pseudonocardiales</taxon>
        <taxon>Pseudonocardiaceae</taxon>
        <taxon>Kutzneria</taxon>
    </lineage>
</organism>
<evidence type="ECO:0000256" key="6">
    <source>
        <dbReference type="SAM" id="Phobius"/>
    </source>
</evidence>
<evidence type="ECO:0000256" key="1">
    <source>
        <dbReference type="ARBA" id="ARBA00004651"/>
    </source>
</evidence>
<keyword evidence="4 6" id="KW-0472">Membrane</keyword>
<evidence type="ECO:0000313" key="9">
    <source>
        <dbReference type="Proteomes" id="UP000019225"/>
    </source>
</evidence>
<dbReference type="InterPro" id="IPR011701">
    <property type="entry name" value="MFS"/>
</dbReference>
<reference evidence="8 9" key="1">
    <citation type="journal article" date="2014" name="BMC Genomics">
        <title>Complete genome sequence of producer of the glycopeptide antibiotic Aculeximycin Kutzneria albida DSM 43870T, a representative of minor genus of Pseudonocardiaceae.</title>
        <authorList>
            <person name="Rebets Y."/>
            <person name="Tokovenko B."/>
            <person name="Lushchyk I."/>
            <person name="Ruckert C."/>
            <person name="Zaburannyi N."/>
            <person name="Bechthold A."/>
            <person name="Kalinowski J."/>
            <person name="Luzhetskyy A."/>
        </authorList>
    </citation>
    <scope>NUCLEOTIDE SEQUENCE [LARGE SCALE GENOMIC DNA]</scope>
    <source>
        <strain evidence="8">DSM 43870</strain>
    </source>
</reference>
<proteinExistence type="predicted"/>
<dbReference type="SUPFAM" id="SSF103473">
    <property type="entry name" value="MFS general substrate transporter"/>
    <property type="match status" value="1"/>
</dbReference>
<comment type="subcellular location">
    <subcellularLocation>
        <location evidence="1">Cell membrane</location>
        <topology evidence="1">Multi-pass membrane protein</topology>
    </subcellularLocation>
</comment>
<keyword evidence="2 6" id="KW-0812">Transmembrane</keyword>
<keyword evidence="3 6" id="KW-1133">Transmembrane helix</keyword>
<dbReference type="PANTHER" id="PTHR23542">
    <property type="match status" value="1"/>
</dbReference>
<evidence type="ECO:0000313" key="8">
    <source>
        <dbReference type="EMBL" id="AHH93649.1"/>
    </source>
</evidence>
<evidence type="ECO:0000256" key="4">
    <source>
        <dbReference type="ARBA" id="ARBA00023136"/>
    </source>
</evidence>
<feature type="transmembrane region" description="Helical" evidence="6">
    <location>
        <begin position="77"/>
        <end position="95"/>
    </location>
</feature>
<feature type="transmembrane region" description="Helical" evidence="6">
    <location>
        <begin position="333"/>
        <end position="353"/>
    </location>
</feature>
<feature type="domain" description="Major facilitator superfamily (MFS) profile" evidence="7">
    <location>
        <begin position="169"/>
        <end position="449"/>
    </location>
</feature>
<gene>
    <name evidence="8" type="ORF">KALB_272</name>
</gene>
<accession>W5W661</accession>
<dbReference type="Pfam" id="PF07690">
    <property type="entry name" value="MFS_1"/>
    <property type="match status" value="1"/>
</dbReference>
<feature type="transmembrane region" description="Helical" evidence="6">
    <location>
        <begin position="208"/>
        <end position="237"/>
    </location>
</feature>
<dbReference type="GO" id="GO:0022857">
    <property type="term" value="F:transmembrane transporter activity"/>
    <property type="evidence" value="ECO:0007669"/>
    <property type="project" value="InterPro"/>
</dbReference>
<dbReference type="InterPro" id="IPR036259">
    <property type="entry name" value="MFS_trans_sf"/>
</dbReference>
<evidence type="ECO:0000256" key="2">
    <source>
        <dbReference type="ARBA" id="ARBA00022692"/>
    </source>
</evidence>
<dbReference type="Gene3D" id="1.20.1250.20">
    <property type="entry name" value="MFS general substrate transporter like domains"/>
    <property type="match status" value="1"/>
</dbReference>
<evidence type="ECO:0000256" key="5">
    <source>
        <dbReference type="SAM" id="MobiDB-lite"/>
    </source>
</evidence>
<dbReference type="KEGG" id="kal:KALB_272"/>
<sequence length="449" mass="45101">MALASYLQVVKQPGVRTLICVTFLARVPVAGAGVALTLHVVLGLGMGYAAAGLVGAASTIGMAIGGPLLGRLVDRRGLRAMLLLTTVAEVLFWGTAPWLPYPALVVLSLVLGVLTLPVMSVSRQATAALVPPAQHHTAFSLDSVFTEAAFMVGPAISVLIATSLSTVTALLTIGSTIVLSGVLLYLVNPPVRGEDAARSEPVPRRSWLRGPMIAVLVITSAVVMVMAGTEVAIVSVLNTTGEVSWSGLVIALWCLASIIGGLVHGARRTPLHPVLLIGLIGLFTVPVGLAGNWWALALLMIPSGLLCAPTVAATSGLVVRLSPESARGEAMGIYQSALTIGVAVGSPLVGAVVDRSTPAWGFVTIGIAGLLAASLALLLGGRVLGGARSEVQVAHGGVDALQGGPGLGHAPAGELVGGGGVVGGDQLGGGAQGGQLAERTPAEQAGPHP</sequence>
<feature type="transmembrane region" description="Helical" evidence="6">
    <location>
        <begin position="21"/>
        <end position="42"/>
    </location>
</feature>
<name>W5W661_9PSEU</name>
<dbReference type="Proteomes" id="UP000019225">
    <property type="component" value="Chromosome"/>
</dbReference>
<evidence type="ECO:0000256" key="3">
    <source>
        <dbReference type="ARBA" id="ARBA00022989"/>
    </source>
</evidence>
<feature type="region of interest" description="Disordered" evidence="5">
    <location>
        <begin position="425"/>
        <end position="449"/>
    </location>
</feature>
<dbReference type="HOGENOM" id="CLU_033532_1_1_11"/>
<feature type="transmembrane region" description="Helical" evidence="6">
    <location>
        <begin position="139"/>
        <end position="161"/>
    </location>
</feature>
<feature type="transmembrane region" description="Helical" evidence="6">
    <location>
        <begin position="243"/>
        <end position="263"/>
    </location>
</feature>
<feature type="transmembrane region" description="Helical" evidence="6">
    <location>
        <begin position="101"/>
        <end position="119"/>
    </location>
</feature>
<dbReference type="PROSITE" id="PS50850">
    <property type="entry name" value="MFS"/>
    <property type="match status" value="1"/>
</dbReference>
<feature type="transmembrane region" description="Helical" evidence="6">
    <location>
        <begin position="48"/>
        <end position="70"/>
    </location>
</feature>
<evidence type="ECO:0000259" key="7">
    <source>
        <dbReference type="PROSITE" id="PS50850"/>
    </source>
</evidence>
<feature type="transmembrane region" description="Helical" evidence="6">
    <location>
        <begin position="167"/>
        <end position="187"/>
    </location>
</feature>
<feature type="transmembrane region" description="Helical" evidence="6">
    <location>
        <begin position="301"/>
        <end position="321"/>
    </location>
</feature>
<feature type="transmembrane region" description="Helical" evidence="6">
    <location>
        <begin position="275"/>
        <end position="295"/>
    </location>
</feature>
<dbReference type="AlphaFoldDB" id="W5W661"/>
<dbReference type="InterPro" id="IPR020846">
    <property type="entry name" value="MFS_dom"/>
</dbReference>
<dbReference type="GO" id="GO:0005886">
    <property type="term" value="C:plasma membrane"/>
    <property type="evidence" value="ECO:0007669"/>
    <property type="project" value="UniProtKB-SubCell"/>
</dbReference>
<keyword evidence="9" id="KW-1185">Reference proteome</keyword>
<dbReference type="PANTHER" id="PTHR23542:SF1">
    <property type="entry name" value="MAJOR FACILITATOR SUPERFAMILY (MFS) PROFILE DOMAIN-CONTAINING PROTEIN"/>
    <property type="match status" value="1"/>
</dbReference>
<dbReference type="EMBL" id="CP007155">
    <property type="protein sequence ID" value="AHH93649.1"/>
    <property type="molecule type" value="Genomic_DNA"/>
</dbReference>
<feature type="transmembrane region" description="Helical" evidence="6">
    <location>
        <begin position="359"/>
        <end position="379"/>
    </location>
</feature>
<protein>
    <submittedName>
        <fullName evidence="8">Major facilitator superfamily transporter</fullName>
    </submittedName>
</protein>